<reference evidence="9" key="1">
    <citation type="submission" date="2022-11" db="EMBL/GenBank/DDBJ databases">
        <title>Genome Sequence of Cubamyces cubensis.</title>
        <authorList>
            <person name="Buettner E."/>
        </authorList>
    </citation>
    <scope>NUCLEOTIDE SEQUENCE</scope>
    <source>
        <strain evidence="9">MPL-01</strain>
    </source>
</reference>
<dbReference type="GO" id="GO:0012505">
    <property type="term" value="C:endomembrane system"/>
    <property type="evidence" value="ECO:0007669"/>
    <property type="project" value="UniProtKB-SubCell"/>
</dbReference>
<evidence type="ECO:0000259" key="8">
    <source>
        <dbReference type="Pfam" id="PF01602"/>
    </source>
</evidence>
<dbReference type="FunFam" id="1.25.10.10:FF:000058">
    <property type="entry name" value="AP complex subunit beta"/>
    <property type="match status" value="1"/>
</dbReference>
<dbReference type="InterPro" id="IPR016024">
    <property type="entry name" value="ARM-type_fold"/>
</dbReference>
<proteinExistence type="inferred from homology"/>
<comment type="caution">
    <text evidence="9">The sequence shown here is derived from an EMBL/GenBank/DDBJ whole genome shotgun (WGS) entry which is preliminary data.</text>
</comment>
<dbReference type="Proteomes" id="UP001215151">
    <property type="component" value="Unassembled WGS sequence"/>
</dbReference>
<dbReference type="InterPro" id="IPR002553">
    <property type="entry name" value="Clathrin/coatomer_adapt-like_N"/>
</dbReference>
<dbReference type="InterPro" id="IPR011989">
    <property type="entry name" value="ARM-like"/>
</dbReference>
<evidence type="ECO:0000256" key="6">
    <source>
        <dbReference type="PIRNR" id="PIRNR002291"/>
    </source>
</evidence>
<comment type="similarity">
    <text evidence="2 6">Belongs to the adaptor complexes large subunit family.</text>
</comment>
<dbReference type="InterPro" id="IPR016342">
    <property type="entry name" value="AP_complex_bsu_1_2_4"/>
</dbReference>
<evidence type="ECO:0000256" key="3">
    <source>
        <dbReference type="ARBA" id="ARBA00022448"/>
    </source>
</evidence>
<dbReference type="GO" id="GO:0030117">
    <property type="term" value="C:membrane coat"/>
    <property type="evidence" value="ECO:0007669"/>
    <property type="project" value="InterPro"/>
</dbReference>
<evidence type="ECO:0000256" key="4">
    <source>
        <dbReference type="ARBA" id="ARBA00022927"/>
    </source>
</evidence>
<evidence type="ECO:0000256" key="1">
    <source>
        <dbReference type="ARBA" id="ARBA00004308"/>
    </source>
</evidence>
<evidence type="ECO:0000313" key="10">
    <source>
        <dbReference type="Proteomes" id="UP001215151"/>
    </source>
</evidence>
<evidence type="ECO:0000256" key="5">
    <source>
        <dbReference type="ARBA" id="ARBA00023136"/>
    </source>
</evidence>
<dbReference type="GO" id="GO:0006886">
    <property type="term" value="P:intracellular protein transport"/>
    <property type="evidence" value="ECO:0007669"/>
    <property type="project" value="InterPro"/>
</dbReference>
<protein>
    <recommendedName>
        <fullName evidence="6">AP complex subunit beta</fullName>
    </recommendedName>
</protein>
<keyword evidence="4 6" id="KW-0653">Protein transport</keyword>
<feature type="compositionally biased region" description="Pro residues" evidence="7">
    <location>
        <begin position="713"/>
        <end position="722"/>
    </location>
</feature>
<comment type="subcellular location">
    <subcellularLocation>
        <location evidence="1">Endomembrane system</location>
    </subcellularLocation>
</comment>
<dbReference type="PIRSF" id="PIRSF002291">
    <property type="entry name" value="AP_complex_beta"/>
    <property type="match status" value="1"/>
</dbReference>
<comment type="function">
    <text evidence="6">Adaptins are components of the adaptor complexes which link clathrin to receptors in coated vesicles. Clathrin-associated protein complexes are believed to interact with the cytoplasmic tails of membrane proteins, leading to their selection and concentration.</text>
</comment>
<dbReference type="SUPFAM" id="SSF48371">
    <property type="entry name" value="ARM repeat"/>
    <property type="match status" value="1"/>
</dbReference>
<keyword evidence="3 6" id="KW-0813">Transport</keyword>
<dbReference type="Pfam" id="PF01602">
    <property type="entry name" value="Adaptin_N"/>
    <property type="match status" value="1"/>
</dbReference>
<dbReference type="Gene3D" id="1.25.10.10">
    <property type="entry name" value="Leucine-rich Repeat Variant"/>
    <property type="match status" value="1"/>
</dbReference>
<accession>A0AAD7XG35</accession>
<evidence type="ECO:0000313" key="9">
    <source>
        <dbReference type="EMBL" id="KAJ8489398.1"/>
    </source>
</evidence>
<sequence>MSSFRAPPRKGENFELAADLNSEYRDKRKDAIKRVIANMTVGKDVSGLFPDVLKNMQTEDLEQKKLVYLYLMNYAKTQPELVILAVNTFVKDTDDPNPLVRALAIRTMGCLRAEKIIDYLCDPLQKCLKDDNPYVRKTAALCVAKLYDLKPELVIENGFLEQLREMISDSNPMVVANTVAALSDIHVAAVAAGVPRDQFAITTEVVNKLLVALNECSEWGRVAILNALSRYEAEDSGESEHICERVVPQFQHANASVVLSAIKVVMIHMRGINSENVTKTLIRKMAPPLVTLLSNPPEVQWVALRNINLLLQKRSDILSNEMRVFFCKYNDPLYVKVEKLDIMVRLATEKNVDPLLSELKEYAQEVDVDFVRRSIKAIGQTAVKIDEAAERCVNVLLELIGSRVSYVVQEAVVVMKDIFRKYPSTYEGVIPTLCANLDELDEPEAKAALIWIIGEYAKKIDNADELLGIFVDTFIEESYPVQLQTLTAVVKLYLQKPESSQGLVQKVLNTATKDCDSPDVRDRAYIYWRLLSTDPGAAKAVVLAIRPPITIPRTTVSAALLDELLGEIPLLASVYHKPAETFVGRGRIGADAVPKKELADERLAAQKALQTVAAGQQAENLLDFSEDTANDGQPSGLAATTVLTSTPAAANLLSGTSSNPLDDLVSIFGSASLGASPAPPANANPLGGFGFGASPALMGASPVTPSVLQPATPVVPPQPQAPAQPTQPQDDLLGLF</sequence>
<feature type="region of interest" description="Disordered" evidence="7">
    <location>
        <begin position="700"/>
        <end position="736"/>
    </location>
</feature>
<dbReference type="GO" id="GO:0030276">
    <property type="term" value="F:clathrin binding"/>
    <property type="evidence" value="ECO:0007669"/>
    <property type="project" value="InterPro"/>
</dbReference>
<dbReference type="PANTHER" id="PTHR11134">
    <property type="entry name" value="ADAPTOR COMPLEX SUBUNIT BETA FAMILY MEMBER"/>
    <property type="match status" value="1"/>
</dbReference>
<name>A0AAD7XG35_9APHY</name>
<keyword evidence="5 6" id="KW-0472">Membrane</keyword>
<dbReference type="AlphaFoldDB" id="A0AAD7XG35"/>
<organism evidence="9 10">
    <name type="scientific">Trametes cubensis</name>
    <dbReference type="NCBI Taxonomy" id="1111947"/>
    <lineage>
        <taxon>Eukaryota</taxon>
        <taxon>Fungi</taxon>
        <taxon>Dikarya</taxon>
        <taxon>Basidiomycota</taxon>
        <taxon>Agaricomycotina</taxon>
        <taxon>Agaricomycetes</taxon>
        <taxon>Polyporales</taxon>
        <taxon>Polyporaceae</taxon>
        <taxon>Trametes</taxon>
    </lineage>
</organism>
<feature type="domain" description="Clathrin/coatomer adaptor adaptin-like N-terminal" evidence="8">
    <location>
        <begin position="10"/>
        <end position="534"/>
    </location>
</feature>
<dbReference type="GO" id="GO:0016192">
    <property type="term" value="P:vesicle-mediated transport"/>
    <property type="evidence" value="ECO:0007669"/>
    <property type="project" value="InterPro"/>
</dbReference>
<dbReference type="InterPro" id="IPR026739">
    <property type="entry name" value="AP_beta"/>
</dbReference>
<evidence type="ECO:0000256" key="2">
    <source>
        <dbReference type="ARBA" id="ARBA00006613"/>
    </source>
</evidence>
<evidence type="ECO:0000256" key="7">
    <source>
        <dbReference type="SAM" id="MobiDB-lite"/>
    </source>
</evidence>
<keyword evidence="10" id="KW-1185">Reference proteome</keyword>
<dbReference type="EMBL" id="JAPEVG010000049">
    <property type="protein sequence ID" value="KAJ8489398.1"/>
    <property type="molecule type" value="Genomic_DNA"/>
</dbReference>
<gene>
    <name evidence="9" type="ORF">ONZ51_g2957</name>
</gene>